<dbReference type="GO" id="GO:0033539">
    <property type="term" value="P:fatty acid beta-oxidation using acyl-CoA dehydrogenase"/>
    <property type="evidence" value="ECO:0007669"/>
    <property type="project" value="TreeGrafter"/>
</dbReference>
<evidence type="ECO:0000259" key="8">
    <source>
        <dbReference type="Pfam" id="PF00441"/>
    </source>
</evidence>
<feature type="domain" description="Acyl-CoA oxidase/dehydrogenase middle" evidence="9">
    <location>
        <begin position="133"/>
        <end position="228"/>
    </location>
</feature>
<dbReference type="GO" id="GO:0000062">
    <property type="term" value="F:fatty-acyl-CoA binding"/>
    <property type="evidence" value="ECO:0007669"/>
    <property type="project" value="TreeGrafter"/>
</dbReference>
<accession>A0A841H6F7</accession>
<evidence type="ECO:0000313" key="11">
    <source>
        <dbReference type="EMBL" id="MBB6073690.1"/>
    </source>
</evidence>
<comment type="cofactor">
    <cofactor evidence="1 7">
        <name>FAD</name>
        <dbReference type="ChEBI" id="CHEBI:57692"/>
    </cofactor>
</comment>
<dbReference type="Proteomes" id="UP000582837">
    <property type="component" value="Unassembled WGS sequence"/>
</dbReference>
<dbReference type="GO" id="GO:0046949">
    <property type="term" value="P:fatty-acyl-CoA biosynthetic process"/>
    <property type="evidence" value="ECO:0007669"/>
    <property type="project" value="TreeGrafter"/>
</dbReference>
<keyword evidence="4 7" id="KW-0274">FAD</keyword>
<protein>
    <submittedName>
        <fullName evidence="11">Glutaryl-CoA dehydrogenase</fullName>
        <ecNumber evidence="11">1.3.8.6</ecNumber>
    </submittedName>
</protein>
<dbReference type="InterPro" id="IPR037069">
    <property type="entry name" value="AcylCoA_DH/ox_N_sf"/>
</dbReference>
<comment type="caution">
    <text evidence="11">The sequence shown here is derived from an EMBL/GenBank/DDBJ whole genome shotgun (WGS) entry which is preliminary data.</text>
</comment>
<dbReference type="AlphaFoldDB" id="A0A841H6F7"/>
<dbReference type="InterPro" id="IPR052033">
    <property type="entry name" value="Glutaryl-CoA_DH_mitochondrial"/>
</dbReference>
<evidence type="ECO:0000313" key="12">
    <source>
        <dbReference type="Proteomes" id="UP000582837"/>
    </source>
</evidence>
<keyword evidence="3 7" id="KW-0285">Flavoprotein</keyword>
<dbReference type="InterPro" id="IPR009100">
    <property type="entry name" value="AcylCoA_DH/oxidase_NM_dom_sf"/>
</dbReference>
<dbReference type="InterPro" id="IPR009075">
    <property type="entry name" value="AcylCo_DH/oxidase_C"/>
</dbReference>
<evidence type="ECO:0000259" key="10">
    <source>
        <dbReference type="Pfam" id="PF02771"/>
    </source>
</evidence>
<dbReference type="GO" id="GO:0050660">
    <property type="term" value="F:flavin adenine dinucleotide binding"/>
    <property type="evidence" value="ECO:0007669"/>
    <property type="project" value="InterPro"/>
</dbReference>
<feature type="domain" description="Acyl-CoA dehydrogenase/oxidase N-terminal" evidence="10">
    <location>
        <begin position="17"/>
        <end position="129"/>
    </location>
</feature>
<dbReference type="RefSeq" id="WP_170035537.1">
    <property type="nucleotide sequence ID" value="NZ_JABDTL010000001.1"/>
</dbReference>
<dbReference type="PANTHER" id="PTHR42807:SF1">
    <property type="entry name" value="GLUTARYL-COA DEHYDROGENASE, MITOCHONDRIAL"/>
    <property type="match status" value="1"/>
</dbReference>
<keyword evidence="5" id="KW-0809">Transit peptide</keyword>
<dbReference type="Pfam" id="PF00441">
    <property type="entry name" value="Acyl-CoA_dh_1"/>
    <property type="match status" value="1"/>
</dbReference>
<dbReference type="InterPro" id="IPR046373">
    <property type="entry name" value="Acyl-CoA_Oxase/DH_mid-dom_sf"/>
</dbReference>
<dbReference type="Pfam" id="PF02770">
    <property type="entry name" value="Acyl-CoA_dh_M"/>
    <property type="match status" value="1"/>
</dbReference>
<feature type="domain" description="Acyl-CoA dehydrogenase/oxidase C-terminal" evidence="8">
    <location>
        <begin position="241"/>
        <end position="386"/>
    </location>
</feature>
<evidence type="ECO:0000259" key="9">
    <source>
        <dbReference type="Pfam" id="PF02770"/>
    </source>
</evidence>
<dbReference type="InterPro" id="IPR006091">
    <property type="entry name" value="Acyl-CoA_Oxase/DH_mid-dom"/>
</dbReference>
<dbReference type="InterPro" id="IPR013786">
    <property type="entry name" value="AcylCoA_DH/ox_N"/>
</dbReference>
<dbReference type="InterPro" id="IPR036250">
    <property type="entry name" value="AcylCo_DH-like_C"/>
</dbReference>
<evidence type="ECO:0000256" key="7">
    <source>
        <dbReference type="RuleBase" id="RU362125"/>
    </source>
</evidence>
<dbReference type="Pfam" id="PF02771">
    <property type="entry name" value="Acyl-CoA_dh_N"/>
    <property type="match status" value="1"/>
</dbReference>
<dbReference type="EMBL" id="JACHIA010000028">
    <property type="protein sequence ID" value="MBB6073690.1"/>
    <property type="molecule type" value="Genomic_DNA"/>
</dbReference>
<comment type="similarity">
    <text evidence="2 7">Belongs to the acyl-CoA dehydrogenase family.</text>
</comment>
<name>A0A841H6F7_9BACT</name>
<dbReference type="GO" id="GO:0004361">
    <property type="term" value="F:glutaryl-CoA dehydrogenase activity"/>
    <property type="evidence" value="ECO:0007669"/>
    <property type="project" value="UniProtKB-EC"/>
</dbReference>
<evidence type="ECO:0000256" key="1">
    <source>
        <dbReference type="ARBA" id="ARBA00001974"/>
    </source>
</evidence>
<gene>
    <name evidence="11" type="ORF">HNQ61_005361</name>
</gene>
<evidence type="ECO:0000256" key="4">
    <source>
        <dbReference type="ARBA" id="ARBA00022827"/>
    </source>
</evidence>
<dbReference type="FunFam" id="1.10.540.10:FF:000002">
    <property type="entry name" value="Acyl-CoA dehydrogenase FadE19"/>
    <property type="match status" value="1"/>
</dbReference>
<sequence length="393" mass="43061">MARFEGVDYYDIDGLLTEEQRMIRDTVRQWVDENLMPVINDAYVNRYLPKQLIPGMAELGVFGANLPEEYGCAGLDNISYGLIMQELERGDSGIRSFASVQGALCMYPIYAFGSEEQKHEYLPRMAAGEVIGCFGLTEPDFGSNPGGMITRAVKTDDGYVLNGAKMWITNGSTADIAIIWAKTGELNDSKSIRGFIVPTNTPGFSAKDQKGKLSLLASDTSELVLQDVHVPESALLPKSGGLKSPLMCLTQARYGISWGAIGAAMACYDEALQYATNREMFGRPLGGTQIQQVRLAEMLTEITKAQLVAWRLGTLKEAGTMRPEQVSLAKRNNVNMATEVAREARRLLGGNGILIEYQSMRHMANLESVYTYEGTHDVHGLILGQDITGIAAY</sequence>
<dbReference type="SUPFAM" id="SSF56645">
    <property type="entry name" value="Acyl-CoA dehydrogenase NM domain-like"/>
    <property type="match status" value="1"/>
</dbReference>
<evidence type="ECO:0000256" key="2">
    <source>
        <dbReference type="ARBA" id="ARBA00009347"/>
    </source>
</evidence>
<evidence type="ECO:0000256" key="5">
    <source>
        <dbReference type="ARBA" id="ARBA00022946"/>
    </source>
</evidence>
<proteinExistence type="inferred from homology"/>
<dbReference type="SUPFAM" id="SSF47203">
    <property type="entry name" value="Acyl-CoA dehydrogenase C-terminal domain-like"/>
    <property type="match status" value="1"/>
</dbReference>
<dbReference type="PANTHER" id="PTHR42807">
    <property type="entry name" value="GLUTARYL-COA DEHYDROGENASE, MITOCHONDRIAL"/>
    <property type="match status" value="1"/>
</dbReference>
<evidence type="ECO:0000256" key="3">
    <source>
        <dbReference type="ARBA" id="ARBA00022630"/>
    </source>
</evidence>
<evidence type="ECO:0000256" key="6">
    <source>
        <dbReference type="ARBA" id="ARBA00023002"/>
    </source>
</evidence>
<dbReference type="Gene3D" id="1.20.140.10">
    <property type="entry name" value="Butyryl-CoA Dehydrogenase, subunit A, domain 3"/>
    <property type="match status" value="1"/>
</dbReference>
<dbReference type="EC" id="1.3.8.6" evidence="11"/>
<keyword evidence="12" id="KW-1185">Reference proteome</keyword>
<keyword evidence="6 7" id="KW-0560">Oxidoreductase</keyword>
<organism evidence="11 12">
    <name type="scientific">Longimicrobium terrae</name>
    <dbReference type="NCBI Taxonomy" id="1639882"/>
    <lineage>
        <taxon>Bacteria</taxon>
        <taxon>Pseudomonadati</taxon>
        <taxon>Gemmatimonadota</taxon>
        <taxon>Longimicrobiia</taxon>
        <taxon>Longimicrobiales</taxon>
        <taxon>Longimicrobiaceae</taxon>
        <taxon>Longimicrobium</taxon>
    </lineage>
</organism>
<dbReference type="Gene3D" id="2.40.110.10">
    <property type="entry name" value="Butyryl-CoA Dehydrogenase, subunit A, domain 2"/>
    <property type="match status" value="1"/>
</dbReference>
<dbReference type="Gene3D" id="1.10.540.10">
    <property type="entry name" value="Acyl-CoA dehydrogenase/oxidase, N-terminal domain"/>
    <property type="match status" value="1"/>
</dbReference>
<reference evidence="11 12" key="1">
    <citation type="submission" date="2020-08" db="EMBL/GenBank/DDBJ databases">
        <title>Genomic Encyclopedia of Type Strains, Phase IV (KMG-IV): sequencing the most valuable type-strain genomes for metagenomic binning, comparative biology and taxonomic classification.</title>
        <authorList>
            <person name="Goeker M."/>
        </authorList>
    </citation>
    <scope>NUCLEOTIDE SEQUENCE [LARGE SCALE GENOMIC DNA]</scope>
    <source>
        <strain evidence="11 12">DSM 29007</strain>
    </source>
</reference>